<name>A0A699UMM1_TANCI</name>
<feature type="region of interest" description="Disordered" evidence="1">
    <location>
        <begin position="42"/>
        <end position="70"/>
    </location>
</feature>
<dbReference type="GO" id="GO:0003964">
    <property type="term" value="F:RNA-directed DNA polymerase activity"/>
    <property type="evidence" value="ECO:0007669"/>
    <property type="project" value="UniProtKB-KW"/>
</dbReference>
<dbReference type="EMBL" id="BKCJ011326293">
    <property type="protein sequence ID" value="GFD20964.1"/>
    <property type="molecule type" value="Genomic_DNA"/>
</dbReference>
<gene>
    <name evidence="2" type="ORF">Tci_892933</name>
</gene>
<evidence type="ECO:0000313" key="2">
    <source>
        <dbReference type="EMBL" id="GFD20964.1"/>
    </source>
</evidence>
<evidence type="ECO:0000256" key="1">
    <source>
        <dbReference type="SAM" id="MobiDB-lite"/>
    </source>
</evidence>
<keyword evidence="2" id="KW-0695">RNA-directed DNA polymerase</keyword>
<dbReference type="AlphaFoldDB" id="A0A699UMM1"/>
<sequence length="116" mass="11929">NVPTSNVPASSVPTGGVLAGSVDYVGFGDPAASESVPAVFNPDLADNSTLHPSHSLGSSEYSTRFPSPSDLGNHKPQVGIFSSSSYDDEFCADVTNLALSVAVDPVATKRVKTIHP</sequence>
<protein>
    <submittedName>
        <fullName evidence="2">Ribonuclease H-like domain, reverse transcriptase, RNA-dependent DNA polymerase</fullName>
    </submittedName>
</protein>
<feature type="compositionally biased region" description="Polar residues" evidence="1">
    <location>
        <begin position="46"/>
        <end position="66"/>
    </location>
</feature>
<organism evidence="2">
    <name type="scientific">Tanacetum cinerariifolium</name>
    <name type="common">Dalmatian daisy</name>
    <name type="synonym">Chrysanthemum cinerariifolium</name>
    <dbReference type="NCBI Taxonomy" id="118510"/>
    <lineage>
        <taxon>Eukaryota</taxon>
        <taxon>Viridiplantae</taxon>
        <taxon>Streptophyta</taxon>
        <taxon>Embryophyta</taxon>
        <taxon>Tracheophyta</taxon>
        <taxon>Spermatophyta</taxon>
        <taxon>Magnoliopsida</taxon>
        <taxon>eudicotyledons</taxon>
        <taxon>Gunneridae</taxon>
        <taxon>Pentapetalae</taxon>
        <taxon>asterids</taxon>
        <taxon>campanulids</taxon>
        <taxon>Asterales</taxon>
        <taxon>Asteraceae</taxon>
        <taxon>Asteroideae</taxon>
        <taxon>Anthemideae</taxon>
        <taxon>Anthemidinae</taxon>
        <taxon>Tanacetum</taxon>
    </lineage>
</organism>
<keyword evidence="2" id="KW-0808">Transferase</keyword>
<keyword evidence="2" id="KW-0548">Nucleotidyltransferase</keyword>
<comment type="caution">
    <text evidence="2">The sequence shown here is derived from an EMBL/GenBank/DDBJ whole genome shotgun (WGS) entry which is preliminary data.</text>
</comment>
<reference evidence="2" key="1">
    <citation type="journal article" date="2019" name="Sci. Rep.">
        <title>Draft genome of Tanacetum cinerariifolium, the natural source of mosquito coil.</title>
        <authorList>
            <person name="Yamashiro T."/>
            <person name="Shiraishi A."/>
            <person name="Satake H."/>
            <person name="Nakayama K."/>
        </authorList>
    </citation>
    <scope>NUCLEOTIDE SEQUENCE</scope>
</reference>
<accession>A0A699UMM1</accession>
<feature type="non-terminal residue" evidence="2">
    <location>
        <position position="1"/>
    </location>
</feature>
<proteinExistence type="predicted"/>